<feature type="domain" description="Protein kinase" evidence="6">
    <location>
        <begin position="66"/>
        <end position="322"/>
    </location>
</feature>
<evidence type="ECO:0000256" key="3">
    <source>
        <dbReference type="ARBA" id="ARBA00022777"/>
    </source>
</evidence>
<reference evidence="7" key="1">
    <citation type="submission" date="2020-11" db="EMBL/GenBank/DDBJ databases">
        <authorList>
            <person name="Tran Van P."/>
        </authorList>
    </citation>
    <scope>NUCLEOTIDE SEQUENCE</scope>
</reference>
<dbReference type="PANTHER" id="PTHR11042">
    <property type="entry name" value="EUKARYOTIC TRANSLATION INITIATION FACTOR 2-ALPHA KINASE EIF2-ALPHA KINASE -RELATED"/>
    <property type="match status" value="1"/>
</dbReference>
<evidence type="ECO:0000313" key="8">
    <source>
        <dbReference type="Proteomes" id="UP000759131"/>
    </source>
</evidence>
<keyword evidence="2" id="KW-0547">Nucleotide-binding</keyword>
<dbReference type="InterPro" id="IPR008271">
    <property type="entry name" value="Ser/Thr_kinase_AS"/>
</dbReference>
<keyword evidence="3" id="KW-0418">Kinase</keyword>
<dbReference type="GO" id="GO:0005524">
    <property type="term" value="F:ATP binding"/>
    <property type="evidence" value="ECO:0007669"/>
    <property type="project" value="UniProtKB-KW"/>
</dbReference>
<dbReference type="GO" id="GO:0005737">
    <property type="term" value="C:cytoplasm"/>
    <property type="evidence" value="ECO:0007669"/>
    <property type="project" value="TreeGrafter"/>
</dbReference>
<dbReference type="SUPFAM" id="SSF50985">
    <property type="entry name" value="RCC1/BLIP-II"/>
    <property type="match status" value="1"/>
</dbReference>
<dbReference type="GO" id="GO:0005634">
    <property type="term" value="C:nucleus"/>
    <property type="evidence" value="ECO:0007669"/>
    <property type="project" value="TreeGrafter"/>
</dbReference>
<keyword evidence="8" id="KW-1185">Reference proteome</keyword>
<dbReference type="InterPro" id="IPR009091">
    <property type="entry name" value="RCC1/BLIP-II"/>
</dbReference>
<dbReference type="Gene3D" id="1.20.58.60">
    <property type="match status" value="1"/>
</dbReference>
<organism evidence="7">
    <name type="scientific">Medioppia subpectinata</name>
    <dbReference type="NCBI Taxonomy" id="1979941"/>
    <lineage>
        <taxon>Eukaryota</taxon>
        <taxon>Metazoa</taxon>
        <taxon>Ecdysozoa</taxon>
        <taxon>Arthropoda</taxon>
        <taxon>Chelicerata</taxon>
        <taxon>Arachnida</taxon>
        <taxon>Acari</taxon>
        <taxon>Acariformes</taxon>
        <taxon>Sarcoptiformes</taxon>
        <taxon>Oribatida</taxon>
        <taxon>Brachypylina</taxon>
        <taxon>Oppioidea</taxon>
        <taxon>Oppiidae</taxon>
        <taxon>Medioppia</taxon>
    </lineage>
</organism>
<dbReference type="EMBL" id="CAJPIZ010003102">
    <property type="protein sequence ID" value="CAG2105916.1"/>
    <property type="molecule type" value="Genomic_DNA"/>
</dbReference>
<protein>
    <recommendedName>
        <fullName evidence="6">Protein kinase domain-containing protein</fullName>
    </recommendedName>
</protein>
<proteinExistence type="inferred from homology"/>
<evidence type="ECO:0000256" key="2">
    <source>
        <dbReference type="ARBA" id="ARBA00022741"/>
    </source>
</evidence>
<sequence>MAGTKAKIESIYCCYDSSFAITSDRQVFSWGDNRGHELEHNKPDNRLFKPQLISTITDVNISNNEFTELSIAGSGTFGTVFKVRHTLDDNIYAVKKVQFEDNKEEKEMMIEVEHLKNLDSDFVVKYENSWTEGKQLYIQMEYCSQTLASVLRDKQQVFGRQSAEAMNIYEYFICCEIFRELLECVRYLHEQSPPFIHRDLKPDNIFIIYSRHKNTFVKLGDFGLATVHSRTSKCHTRGAGTPKYMAPEVHSGNTYDTKADLYSVGGIGMTLFDIYNDDCHPNNSSAFYTQFNHLQDFLMSLTENIVDKRPTSGQVLDAHNQWSIAKTMITSNKQEFNEMLNKLKYNENTFFYECLLFKTESMDSVAESLAADTMRCDLALDDIGEHVAAQEVWVQQLNPMTTTVNTDDIGVEVTQVKLQMAVWVDDMRTDVQTLRKGGYSTATIEELNDRVQHVSQRMESIKDQFGTQVLVPLVAKLTEAQRRSPGARQTLMDKYPTIDQLQECIRVVDEMDDRISALGYQDLVSLRIAADKCRAEKRAIDDFGRTVDRCGQKLYELTDIVDPVYVNAYKDVVIKMFSYLTIDELIGLERVSKEFQFCANYWFQKQKTISFNEKWCGIYHPIDAITNCYTFPKQYLETNSDGKPCLIQNKQRIIWLSKKLPNIEYLGIGHFDTDYKTLYDILVAFQSIKCLEMCGLCDFTAQEYTQLGQLLSGRVTKFMANCCDTYSPKFRNKPYRNYSMYCQKV</sequence>
<dbReference type="InterPro" id="IPR000719">
    <property type="entry name" value="Prot_kinase_dom"/>
</dbReference>
<evidence type="ECO:0000313" key="7">
    <source>
        <dbReference type="EMBL" id="CAD7625486.1"/>
    </source>
</evidence>
<dbReference type="InterPro" id="IPR050339">
    <property type="entry name" value="CC_SR_Kinase"/>
</dbReference>
<dbReference type="Proteomes" id="UP000759131">
    <property type="component" value="Unassembled WGS sequence"/>
</dbReference>
<dbReference type="PROSITE" id="PS00108">
    <property type="entry name" value="PROTEIN_KINASE_ST"/>
    <property type="match status" value="1"/>
</dbReference>
<dbReference type="SMART" id="SM00220">
    <property type="entry name" value="S_TKc"/>
    <property type="match status" value="1"/>
</dbReference>
<dbReference type="Gene3D" id="3.30.200.20">
    <property type="entry name" value="Phosphorylase Kinase, domain 1"/>
    <property type="match status" value="1"/>
</dbReference>
<keyword evidence="1" id="KW-0808">Transferase</keyword>
<evidence type="ECO:0000256" key="1">
    <source>
        <dbReference type="ARBA" id="ARBA00022679"/>
    </source>
</evidence>
<dbReference type="AlphaFoldDB" id="A0A7R9KLQ2"/>
<comment type="similarity">
    <text evidence="5">Belongs to the protein kinase superfamily. Ser/Thr protein kinase family. GCN2 subfamily.</text>
</comment>
<name>A0A7R9KLQ2_9ACAR</name>
<dbReference type="InterPro" id="IPR011009">
    <property type="entry name" value="Kinase-like_dom_sf"/>
</dbReference>
<dbReference type="Pfam" id="PF00069">
    <property type="entry name" value="Pkinase"/>
    <property type="match status" value="1"/>
</dbReference>
<evidence type="ECO:0000256" key="5">
    <source>
        <dbReference type="ARBA" id="ARBA00037982"/>
    </source>
</evidence>
<dbReference type="Gene3D" id="1.10.510.10">
    <property type="entry name" value="Transferase(Phosphotransferase) domain 1"/>
    <property type="match status" value="1"/>
</dbReference>
<keyword evidence="4" id="KW-0067">ATP-binding</keyword>
<dbReference type="EMBL" id="OC857677">
    <property type="protein sequence ID" value="CAD7625486.1"/>
    <property type="molecule type" value="Genomic_DNA"/>
</dbReference>
<dbReference type="OrthoDB" id="5979581at2759"/>
<evidence type="ECO:0000256" key="4">
    <source>
        <dbReference type="ARBA" id="ARBA00022840"/>
    </source>
</evidence>
<gene>
    <name evidence="7" type="ORF">OSB1V03_LOCUS5920</name>
</gene>
<dbReference type="GO" id="GO:0004672">
    <property type="term" value="F:protein kinase activity"/>
    <property type="evidence" value="ECO:0007669"/>
    <property type="project" value="InterPro"/>
</dbReference>
<dbReference type="SUPFAM" id="SSF56112">
    <property type="entry name" value="Protein kinase-like (PK-like)"/>
    <property type="match status" value="1"/>
</dbReference>
<evidence type="ECO:0000259" key="6">
    <source>
        <dbReference type="PROSITE" id="PS50011"/>
    </source>
</evidence>
<accession>A0A7R9KLQ2</accession>
<dbReference type="PROSITE" id="PS50011">
    <property type="entry name" value="PROTEIN_KINASE_DOM"/>
    <property type="match status" value="1"/>
</dbReference>